<sequence>MARLHHTVTVRAPDRELLDACAGLVWDLVESTRARGRSVVLPDGRAVPGLALVKGRHLRPGARYESHGPDTGELDTTVIREWRRGSAIAVEQLMRSPELSGRMALRLRSPDRPASLEIEGRMWGPEGSGSLRRMSGRASLDLAAWWAAAALAPGAPPVARAPATARLKHRLGVARLYLRPRRAEPGLWFVDVTVTVHGRLLLRPVAAFALLLAGVPLRRGFRSSVEEAAERWNEVLGRVLAKDLDELRAELAERAVADPGEAADGPR</sequence>
<protein>
    <submittedName>
        <fullName evidence="1">Uncharacterized protein</fullName>
    </submittedName>
</protein>
<gene>
    <name evidence="1" type="ORF">SAMN02787144_1011116</name>
</gene>
<dbReference type="AlphaFoldDB" id="A0A1K2CN52"/>
<dbReference type="Proteomes" id="UP000181909">
    <property type="component" value="Unassembled WGS sequence"/>
</dbReference>
<dbReference type="RefSeq" id="WP_072486596.1">
    <property type="nucleotide sequence ID" value="NZ_FPJO01000011.1"/>
</dbReference>
<reference evidence="1 2" key="1">
    <citation type="submission" date="2016-11" db="EMBL/GenBank/DDBJ databases">
        <authorList>
            <person name="Jaros S."/>
            <person name="Januszkiewicz K."/>
            <person name="Wedrychowicz H."/>
        </authorList>
    </citation>
    <scope>NUCLEOTIDE SEQUENCE [LARGE SCALE GENOMIC DNA]</scope>
    <source>
        <strain evidence="1 2">OK807</strain>
    </source>
</reference>
<proteinExistence type="predicted"/>
<dbReference type="OrthoDB" id="3420364at2"/>
<accession>A0A1K2CN52</accession>
<organism evidence="1 2">
    <name type="scientific">Streptomyces atratus</name>
    <dbReference type="NCBI Taxonomy" id="1893"/>
    <lineage>
        <taxon>Bacteria</taxon>
        <taxon>Bacillati</taxon>
        <taxon>Actinomycetota</taxon>
        <taxon>Actinomycetes</taxon>
        <taxon>Kitasatosporales</taxon>
        <taxon>Streptomycetaceae</taxon>
        <taxon>Streptomyces</taxon>
    </lineage>
</organism>
<dbReference type="STRING" id="1893.SAMN02787144_1011116"/>
<name>A0A1K2CN52_STRAR</name>
<evidence type="ECO:0000313" key="2">
    <source>
        <dbReference type="Proteomes" id="UP000181909"/>
    </source>
</evidence>
<evidence type="ECO:0000313" key="1">
    <source>
        <dbReference type="EMBL" id="SFY12431.1"/>
    </source>
</evidence>
<dbReference type="EMBL" id="FPJO01000011">
    <property type="protein sequence ID" value="SFY12431.1"/>
    <property type="molecule type" value="Genomic_DNA"/>
</dbReference>